<name>A0AAV3XSY6_9CYAN</name>
<dbReference type="InterPro" id="IPR012341">
    <property type="entry name" value="6hp_glycosidase-like_sf"/>
</dbReference>
<proteinExistence type="predicted"/>
<organism evidence="2 3">
    <name type="scientific">Microseira wollei NIES-4236</name>
    <dbReference type="NCBI Taxonomy" id="2530354"/>
    <lineage>
        <taxon>Bacteria</taxon>
        <taxon>Bacillati</taxon>
        <taxon>Cyanobacteriota</taxon>
        <taxon>Cyanophyceae</taxon>
        <taxon>Oscillatoriophycideae</taxon>
        <taxon>Aerosakkonematales</taxon>
        <taxon>Aerosakkonemataceae</taxon>
        <taxon>Microseira</taxon>
    </lineage>
</organism>
<feature type="transmembrane region" description="Helical" evidence="1">
    <location>
        <begin position="375"/>
        <end position="393"/>
    </location>
</feature>
<keyword evidence="1" id="KW-1133">Transmembrane helix</keyword>
<feature type="transmembrane region" description="Helical" evidence="1">
    <location>
        <begin position="322"/>
        <end position="344"/>
    </location>
</feature>
<sequence length="1090" mass="122057">MKKTMLGIAGRYGKLPVVAESIKSRIAAINRQARQHWGEILLVVALAACAAFASYQGAGLIDTTIVQDQKAFDVWFQGDITRVFSNMTERWIGHERTKVHPIFSLIAYPPAYLLKTVLGIKSIIAVRLVIAAIAALWISALFILLRMIGCRRFDATLFTILGATSASAIFWFVVPETYSFGSLSILVALCFVAITQHRKLSDGWYVIVSAFTLSMTTTNWMAGIVATFTNHRPKRAFQITVNAFCLITVLWGVQKYLFPSSVFFLGDREEKRYILEQASRGLLHVLQSFFAHTMVMPVFQIVHKTRDWPIMLTQVSSPGSASLWGSVSVVLWMALLGLGLWGFFSIKKHGKLRIVLGLTLVGQLALHLVYGSETFLYSLHFLPLLVVLAAWSVQTPARPIALVLAGMLVLTAGVNNGSQLIKAKEFVLTQGPPRHQVLGHMRLRPTDPWPRGTGHVVLAAPGSREVDKAYHEPGGSFSPSVGSFGVSLWLTDTYGNLQTTSDRIPLNDLRQQLKWVDGQDIPGILTQTNYYQAFWSSTKPGSWTLNLKTQANATTKPMVVIRSVGPAGGAIRSLDWNGKRLLINDRWSVTLSTAPAKVYLGEEGPKGWMSDPSERTQWQSENGWGYARFELADSSNTNIVIQDSTPAKPIKAPTVTNTRPALELNLPDKQFTASLNAQVAHLMMGIVGRETRPGEPTNYPLSWQRDGAYKVVALARAGQLQVAKELSTYFAENDFFGGFGAEADAPGLSIWALEEVAVRLKQPEYDKWLMPHVRRKAEFILKMLATDEPIRQTAIGPVLPKYQKNPDLTLVADPAKNGLIVGRMDWHRPLLFVNAVSYRGLLDAASLAERVGHPADAQRWRTKAAQLKKAWEKAFKPPESDNERTYISSLWPTWVATSHKDALLQRLQERWTKLRDAQGEFRQTPLWTYFDIAEAHQWLFLQQPERVRSTLSWFWHHQASPGLYTWWEGKGEENSSGRWERVRGWVTPPHVTPHYWTAAEMLLLQLDMLAYIDQTTNQPTVVIGAGIPDTWLKAPMQVRGLPMPNGEIDWNWDGKQMQVKLRGKKVNVRLGAAFPPNTPLKVEYLDLQSS</sequence>
<feature type="transmembrane region" description="Helical" evidence="1">
    <location>
        <begin position="124"/>
        <end position="145"/>
    </location>
</feature>
<evidence type="ECO:0008006" key="4">
    <source>
        <dbReference type="Google" id="ProtNLM"/>
    </source>
</evidence>
<dbReference type="EMBL" id="BLAY01000323">
    <property type="protein sequence ID" value="GET44306.1"/>
    <property type="molecule type" value="Genomic_DNA"/>
</dbReference>
<protein>
    <recommendedName>
        <fullName evidence="4">Glycosyltransferase RgtA/B/C/D-like domain-containing protein</fullName>
    </recommendedName>
</protein>
<dbReference type="GO" id="GO:0005975">
    <property type="term" value="P:carbohydrate metabolic process"/>
    <property type="evidence" value="ECO:0007669"/>
    <property type="project" value="InterPro"/>
</dbReference>
<evidence type="ECO:0000313" key="2">
    <source>
        <dbReference type="EMBL" id="GET44306.1"/>
    </source>
</evidence>
<keyword evidence="1" id="KW-0812">Transmembrane</keyword>
<gene>
    <name evidence="2" type="ORF">MiSe_91320</name>
</gene>
<dbReference type="SUPFAM" id="SSF48208">
    <property type="entry name" value="Six-hairpin glycosidases"/>
    <property type="match status" value="1"/>
</dbReference>
<accession>A0AAV3XSY6</accession>
<dbReference type="Gene3D" id="1.50.10.10">
    <property type="match status" value="1"/>
</dbReference>
<evidence type="ECO:0000256" key="1">
    <source>
        <dbReference type="SAM" id="Phobius"/>
    </source>
</evidence>
<dbReference type="InterPro" id="IPR008928">
    <property type="entry name" value="6-hairpin_glycosidase_sf"/>
</dbReference>
<feature type="transmembrane region" description="Helical" evidence="1">
    <location>
        <begin position="351"/>
        <end position="369"/>
    </location>
</feature>
<feature type="transmembrane region" description="Helical" evidence="1">
    <location>
        <begin position="40"/>
        <end position="58"/>
    </location>
</feature>
<feature type="transmembrane region" description="Helical" evidence="1">
    <location>
        <begin position="180"/>
        <end position="197"/>
    </location>
</feature>
<feature type="transmembrane region" description="Helical" evidence="1">
    <location>
        <begin position="204"/>
        <end position="229"/>
    </location>
</feature>
<keyword evidence="1" id="KW-0472">Membrane</keyword>
<dbReference type="Proteomes" id="UP001050975">
    <property type="component" value="Unassembled WGS sequence"/>
</dbReference>
<reference evidence="2" key="1">
    <citation type="submission" date="2019-10" db="EMBL/GenBank/DDBJ databases">
        <title>Draft genome sequece of Microseira wollei NIES-4236.</title>
        <authorList>
            <person name="Yamaguchi H."/>
            <person name="Suzuki S."/>
            <person name="Kawachi M."/>
        </authorList>
    </citation>
    <scope>NUCLEOTIDE SEQUENCE</scope>
    <source>
        <strain evidence="2">NIES-4236</strain>
    </source>
</reference>
<keyword evidence="3" id="KW-1185">Reference proteome</keyword>
<feature type="transmembrane region" description="Helical" evidence="1">
    <location>
        <begin position="235"/>
        <end position="253"/>
    </location>
</feature>
<feature type="transmembrane region" description="Helical" evidence="1">
    <location>
        <begin position="400"/>
        <end position="418"/>
    </location>
</feature>
<feature type="transmembrane region" description="Helical" evidence="1">
    <location>
        <begin position="157"/>
        <end position="174"/>
    </location>
</feature>
<evidence type="ECO:0000313" key="3">
    <source>
        <dbReference type="Proteomes" id="UP001050975"/>
    </source>
</evidence>
<feature type="transmembrane region" description="Helical" evidence="1">
    <location>
        <begin position="281"/>
        <end position="302"/>
    </location>
</feature>
<comment type="caution">
    <text evidence="2">The sequence shown here is derived from an EMBL/GenBank/DDBJ whole genome shotgun (WGS) entry which is preliminary data.</text>
</comment>
<dbReference type="RefSeq" id="WP_226594048.1">
    <property type="nucleotide sequence ID" value="NZ_BLAY01000323.1"/>
</dbReference>
<dbReference type="AlphaFoldDB" id="A0AAV3XSY6"/>